<dbReference type="InterPro" id="IPR030872">
    <property type="entry name" value="Cardiolipin_synth_ClsB"/>
</dbReference>
<keyword evidence="1" id="KW-1208">Phospholipid metabolism</keyword>
<dbReference type="CDD" id="cd09110">
    <property type="entry name" value="PLDc_CLS_1"/>
    <property type="match status" value="1"/>
</dbReference>
<dbReference type="RefSeq" id="WP_187081852.1">
    <property type="nucleotide sequence ID" value="NZ_JACORU010000004.1"/>
</dbReference>
<dbReference type="InterPro" id="IPR001736">
    <property type="entry name" value="PLipase_D/transphosphatidylase"/>
</dbReference>
<keyword evidence="1" id="KW-0594">Phospholipid biosynthesis</keyword>
<feature type="active site" evidence="1">
    <location>
        <position position="120"/>
    </location>
</feature>
<keyword evidence="4" id="KW-1185">Reference proteome</keyword>
<feature type="active site" evidence="1">
    <location>
        <position position="313"/>
    </location>
</feature>
<comment type="function">
    <text evidence="1">Catalyzes the phosphatidyl group transfer from one phosphatidylglycerol molecule to another to form cardiolipin (CL) (diphosphatidylglycerol) and glycerol.</text>
</comment>
<keyword evidence="1" id="KW-1003">Cell membrane</keyword>
<dbReference type="PANTHER" id="PTHR21248:SF22">
    <property type="entry name" value="PHOSPHOLIPASE D"/>
    <property type="match status" value="1"/>
</dbReference>
<sequence length="403" mass="44983">MRIPPLRGGHRIQLLEGSREFFPALIAAIDEARAQVLLETYIFDCTGSGADVAYALERAARRGVSVQVTVDGAGTELEDSWRWRLEQAGVQFRVFSPLGALGLLVPGQWRRLHRKLCVVDGKVGFCGGINILDDYHDPNHGALQSPRFDFALRVVGPLVTQMHQTMARQWLRMQAMSRARRAQLVGALESLRASRARVPSAPAAPLATGMPRAKAALILRDNVRNRAGIERAYRRAIGRARNEIIIANAYFVPGRKMRRALIRAARRGVKVKLLLQGRYEYFMQYYAARPVFGALLKAGVEIHEYSPSFLHAKVAVVDGMWATVGSSNLDPLSLLLAREANVVVEDIFFAARLRERLVYAMEHEGTRMNAVEYENRSGLQRAKEWVALGVMRAALAIQGKNYL</sequence>
<dbReference type="SMART" id="SM00155">
    <property type="entry name" value="PLDc"/>
    <property type="match status" value="2"/>
</dbReference>
<accession>A0A923MA93</accession>
<dbReference type="PROSITE" id="PS50035">
    <property type="entry name" value="PLD"/>
    <property type="match status" value="2"/>
</dbReference>
<dbReference type="HAMAP" id="MF_01917">
    <property type="entry name" value="Cardiolipin_synth_ClsB"/>
    <property type="match status" value="1"/>
</dbReference>
<feature type="active site" evidence="1">
    <location>
        <position position="113"/>
    </location>
</feature>
<keyword evidence="1" id="KW-0444">Lipid biosynthesis</keyword>
<feature type="active site" evidence="1">
    <location>
        <position position="311"/>
    </location>
</feature>
<keyword evidence="1 3" id="KW-0808">Transferase</keyword>
<comment type="similarity">
    <text evidence="1">Belongs to the phospholipase D family. Cardiolipin synthase subfamily. ClsB sub-subfamily.</text>
</comment>
<reference evidence="3" key="1">
    <citation type="submission" date="2020-08" db="EMBL/GenBank/DDBJ databases">
        <title>Ramlibacter sp. GTP1 16S ribosomal RNA gene genome sequencing and assembly.</title>
        <authorList>
            <person name="Kang M."/>
        </authorList>
    </citation>
    <scope>NUCLEOTIDE SEQUENCE</scope>
    <source>
        <strain evidence="3">GTP1</strain>
    </source>
</reference>
<dbReference type="GO" id="GO:0005886">
    <property type="term" value="C:plasma membrane"/>
    <property type="evidence" value="ECO:0007669"/>
    <property type="project" value="UniProtKB-SubCell"/>
</dbReference>
<feature type="domain" description="PLD phosphodiesterase" evidence="2">
    <location>
        <begin position="306"/>
        <end position="333"/>
    </location>
</feature>
<evidence type="ECO:0000313" key="4">
    <source>
        <dbReference type="Proteomes" id="UP000596827"/>
    </source>
</evidence>
<keyword evidence="1" id="KW-0443">Lipid metabolism</keyword>
<dbReference type="Gene3D" id="3.30.870.10">
    <property type="entry name" value="Endonuclease Chain A"/>
    <property type="match status" value="2"/>
</dbReference>
<dbReference type="CDD" id="cd09159">
    <property type="entry name" value="PLDc_ybhO_like_2"/>
    <property type="match status" value="1"/>
</dbReference>
<protein>
    <recommendedName>
        <fullName evidence="1">Cardiolipin synthase B</fullName>
        <shortName evidence="1">CL synthase</shortName>
        <ecNumber evidence="1">2.7.8.-</ecNumber>
    </recommendedName>
</protein>
<dbReference type="SUPFAM" id="SSF56024">
    <property type="entry name" value="Phospholipase D/nuclease"/>
    <property type="match status" value="2"/>
</dbReference>
<proteinExistence type="inferred from homology"/>
<comment type="subcellular location">
    <subcellularLocation>
        <location evidence="1">Cell membrane</location>
        <topology evidence="1">Peripheral membrane protein</topology>
    </subcellularLocation>
</comment>
<dbReference type="GO" id="GO:0008808">
    <property type="term" value="F:cardiolipin synthase activity"/>
    <property type="evidence" value="ECO:0007669"/>
    <property type="project" value="InterPro"/>
</dbReference>
<dbReference type="InterPro" id="IPR025202">
    <property type="entry name" value="PLD-like_dom"/>
</dbReference>
<keyword evidence="1" id="KW-0472">Membrane</keyword>
<evidence type="ECO:0000256" key="1">
    <source>
        <dbReference type="HAMAP-Rule" id="MF_01917"/>
    </source>
</evidence>
<dbReference type="EC" id="2.7.8.-" evidence="1"/>
<comment type="catalytic activity">
    <reaction evidence="1">
        <text>2 a 1,2-diacyl-sn-glycero-3-phospho-(1'-sn-glycerol) = a cardiolipin + glycerol</text>
        <dbReference type="Rhea" id="RHEA:31451"/>
        <dbReference type="ChEBI" id="CHEBI:17754"/>
        <dbReference type="ChEBI" id="CHEBI:62237"/>
        <dbReference type="ChEBI" id="CHEBI:64716"/>
    </reaction>
</comment>
<dbReference type="PANTHER" id="PTHR21248">
    <property type="entry name" value="CARDIOLIPIN SYNTHASE"/>
    <property type="match status" value="1"/>
</dbReference>
<gene>
    <name evidence="1 3" type="primary">clsB</name>
    <name evidence="3" type="ORF">H8R02_12995</name>
</gene>
<evidence type="ECO:0000313" key="3">
    <source>
        <dbReference type="EMBL" id="MBC5765377.1"/>
    </source>
</evidence>
<dbReference type="EMBL" id="JACORU010000004">
    <property type="protein sequence ID" value="MBC5765377.1"/>
    <property type="molecule type" value="Genomic_DNA"/>
</dbReference>
<feature type="domain" description="PLD phosphodiesterase" evidence="2">
    <location>
        <begin position="108"/>
        <end position="135"/>
    </location>
</feature>
<evidence type="ECO:0000259" key="2">
    <source>
        <dbReference type="PROSITE" id="PS50035"/>
    </source>
</evidence>
<dbReference type="GO" id="GO:0032049">
    <property type="term" value="P:cardiolipin biosynthetic process"/>
    <property type="evidence" value="ECO:0007669"/>
    <property type="project" value="InterPro"/>
</dbReference>
<feature type="active site" evidence="1">
    <location>
        <position position="115"/>
    </location>
</feature>
<comment type="caution">
    <text evidence="3">The sequence shown here is derived from an EMBL/GenBank/DDBJ whole genome shotgun (WGS) entry which is preliminary data.</text>
</comment>
<dbReference type="AlphaFoldDB" id="A0A923MA93"/>
<organism evidence="3 4">
    <name type="scientific">Ramlibacter albus</name>
    <dbReference type="NCBI Taxonomy" id="2079448"/>
    <lineage>
        <taxon>Bacteria</taxon>
        <taxon>Pseudomonadati</taxon>
        <taxon>Pseudomonadota</taxon>
        <taxon>Betaproteobacteria</taxon>
        <taxon>Burkholderiales</taxon>
        <taxon>Comamonadaceae</taxon>
        <taxon>Ramlibacter</taxon>
    </lineage>
</organism>
<feature type="active site" evidence="1">
    <location>
        <position position="318"/>
    </location>
</feature>
<name>A0A923MA93_9BURK</name>
<dbReference type="Pfam" id="PF13091">
    <property type="entry name" value="PLDc_2"/>
    <property type="match status" value="2"/>
</dbReference>
<dbReference type="Proteomes" id="UP000596827">
    <property type="component" value="Unassembled WGS sequence"/>
</dbReference>
<dbReference type="NCBIfam" id="NF008427">
    <property type="entry name" value="PRK11263.1"/>
    <property type="match status" value="1"/>
</dbReference>